<accession>A0A428SF13</accession>
<sequence length="482" mass="51709">MAAQTSIEHETRLFINGQFSAASDGGTFPLNSPLTRETIAIVSEATVEDTNRAVAAAKAASPAWAALSVHERGAYMNTLADLITDHEPELASLEAVSMGRPVSSYWDAKAAVKKLQYFAVAGWNGQGRTSLNTPGFVNLTLRQPFGVVAAIIPWNVPVYVFINKVAPAVAAGNTVVLKSSEKAPLTSAKLAGLVQKAGFPPGVINVLSGHGHVSGATLASHMDVRLITFTGSGRTGRLIREAAAKSNMKNVVLELGGKSPAVIFDDADIERAAKETSHSIQWNSGQVCMANSRVYVHASVAERFVELFKESFKAVRLGDPLDPEVNHGPQADHAQYNTVKKYFEMGKQDGKLALGGVPEDTVGYFIQPTIFLDTPENAQIMKDEVFGPIVNINVFTNEEEVIRMANDTEFGLYSAVYTRDIDRALRFAKASEAGTVAINCTSPTGAFDLPFGGYKCSGVGREGIHDSLDNYLETKTVIIRTG</sequence>
<dbReference type="STRING" id="1325735.A0A428SF13"/>
<keyword evidence="9" id="KW-1185">Reference proteome</keyword>
<dbReference type="Pfam" id="PF00171">
    <property type="entry name" value="Aldedh"/>
    <property type="match status" value="1"/>
</dbReference>
<evidence type="ECO:0000256" key="6">
    <source>
        <dbReference type="RuleBase" id="RU003345"/>
    </source>
</evidence>
<feature type="active site" evidence="5">
    <location>
        <position position="254"/>
    </location>
</feature>
<protein>
    <recommendedName>
        <fullName evidence="3">aldehyde dehydrogenase (NAD(+))</fullName>
        <ecNumber evidence="3">1.2.1.3</ecNumber>
    </recommendedName>
</protein>
<dbReference type="PANTHER" id="PTHR11699">
    <property type="entry name" value="ALDEHYDE DEHYDROGENASE-RELATED"/>
    <property type="match status" value="1"/>
</dbReference>
<reference evidence="8 9" key="1">
    <citation type="submission" date="2017-06" db="EMBL/GenBank/DDBJ databases">
        <title>Comparative genomic analysis of Ambrosia Fusariam Clade fungi.</title>
        <authorList>
            <person name="Stajich J.E."/>
            <person name="Carrillo J."/>
            <person name="Kijimoto T."/>
            <person name="Eskalen A."/>
            <person name="O'Donnell K."/>
            <person name="Kasson M."/>
        </authorList>
    </citation>
    <scope>NUCLEOTIDE SEQUENCE [LARGE SCALE GENOMIC DNA]</scope>
    <source>
        <strain evidence="8 9">NRRL62579</strain>
    </source>
</reference>
<dbReference type="InterPro" id="IPR015590">
    <property type="entry name" value="Aldehyde_DH_dom"/>
</dbReference>
<dbReference type="AlphaFoldDB" id="A0A428SF13"/>
<evidence type="ECO:0000313" key="9">
    <source>
        <dbReference type="Proteomes" id="UP000287144"/>
    </source>
</evidence>
<evidence type="ECO:0000256" key="2">
    <source>
        <dbReference type="ARBA" id="ARBA00023002"/>
    </source>
</evidence>
<gene>
    <name evidence="8" type="ORF">CEP52_015240</name>
</gene>
<dbReference type="GO" id="GO:0004029">
    <property type="term" value="F:aldehyde dehydrogenase (NAD+) activity"/>
    <property type="evidence" value="ECO:0007669"/>
    <property type="project" value="UniProtKB-EC"/>
</dbReference>
<dbReference type="EMBL" id="NKCK01000262">
    <property type="protein sequence ID" value="RSL88360.1"/>
    <property type="molecule type" value="Genomic_DNA"/>
</dbReference>
<organism evidence="8 9">
    <name type="scientific">Fusarium oligoseptatum</name>
    <dbReference type="NCBI Taxonomy" id="2604345"/>
    <lineage>
        <taxon>Eukaryota</taxon>
        <taxon>Fungi</taxon>
        <taxon>Dikarya</taxon>
        <taxon>Ascomycota</taxon>
        <taxon>Pezizomycotina</taxon>
        <taxon>Sordariomycetes</taxon>
        <taxon>Hypocreomycetidae</taxon>
        <taxon>Hypocreales</taxon>
        <taxon>Nectriaceae</taxon>
        <taxon>Fusarium</taxon>
        <taxon>Fusarium solani species complex</taxon>
    </lineage>
</organism>
<dbReference type="Gene3D" id="3.40.309.10">
    <property type="entry name" value="Aldehyde Dehydrogenase, Chain A, domain 2"/>
    <property type="match status" value="1"/>
</dbReference>
<dbReference type="EC" id="1.2.1.3" evidence="3"/>
<dbReference type="InterPro" id="IPR016162">
    <property type="entry name" value="Ald_DH_N"/>
</dbReference>
<name>A0A428SF13_9HYPO</name>
<dbReference type="FunFam" id="3.40.605.10:FF:000001">
    <property type="entry name" value="Aldehyde dehydrogenase 1"/>
    <property type="match status" value="1"/>
</dbReference>
<evidence type="ECO:0000256" key="5">
    <source>
        <dbReference type="PROSITE-ProRule" id="PRU10007"/>
    </source>
</evidence>
<dbReference type="InterPro" id="IPR029510">
    <property type="entry name" value="Ald_DH_CS_GLU"/>
</dbReference>
<feature type="domain" description="Aldehyde dehydrogenase" evidence="7">
    <location>
        <begin position="23"/>
        <end position="477"/>
    </location>
</feature>
<comment type="catalytic activity">
    <reaction evidence="4">
        <text>an aldehyde + NAD(+) + H2O = a carboxylate + NADH + 2 H(+)</text>
        <dbReference type="Rhea" id="RHEA:16185"/>
        <dbReference type="ChEBI" id="CHEBI:15377"/>
        <dbReference type="ChEBI" id="CHEBI:15378"/>
        <dbReference type="ChEBI" id="CHEBI:17478"/>
        <dbReference type="ChEBI" id="CHEBI:29067"/>
        <dbReference type="ChEBI" id="CHEBI:57540"/>
        <dbReference type="ChEBI" id="CHEBI:57945"/>
        <dbReference type="EC" id="1.2.1.3"/>
    </reaction>
</comment>
<evidence type="ECO:0000313" key="8">
    <source>
        <dbReference type="EMBL" id="RSL88360.1"/>
    </source>
</evidence>
<evidence type="ECO:0000256" key="1">
    <source>
        <dbReference type="ARBA" id="ARBA00009986"/>
    </source>
</evidence>
<dbReference type="Gene3D" id="3.40.605.10">
    <property type="entry name" value="Aldehyde Dehydrogenase, Chain A, domain 1"/>
    <property type="match status" value="1"/>
</dbReference>
<comment type="caution">
    <text evidence="8">The sequence shown here is derived from an EMBL/GenBank/DDBJ whole genome shotgun (WGS) entry which is preliminary data.</text>
</comment>
<keyword evidence="2 6" id="KW-0560">Oxidoreductase</keyword>
<evidence type="ECO:0000256" key="4">
    <source>
        <dbReference type="ARBA" id="ARBA00049194"/>
    </source>
</evidence>
<dbReference type="InterPro" id="IPR016163">
    <property type="entry name" value="Ald_DH_C"/>
</dbReference>
<dbReference type="InterPro" id="IPR016161">
    <property type="entry name" value="Ald_DH/histidinol_DH"/>
</dbReference>
<dbReference type="PROSITE" id="PS00687">
    <property type="entry name" value="ALDEHYDE_DEHYDR_GLU"/>
    <property type="match status" value="1"/>
</dbReference>
<comment type="similarity">
    <text evidence="1 6">Belongs to the aldehyde dehydrogenase family.</text>
</comment>
<dbReference type="SUPFAM" id="SSF53720">
    <property type="entry name" value="ALDH-like"/>
    <property type="match status" value="1"/>
</dbReference>
<dbReference type="FunFam" id="3.40.309.10:FF:000012">
    <property type="entry name" value="Betaine aldehyde dehydrogenase"/>
    <property type="match status" value="1"/>
</dbReference>
<dbReference type="Proteomes" id="UP000287144">
    <property type="component" value="Unassembled WGS sequence"/>
</dbReference>
<evidence type="ECO:0000256" key="3">
    <source>
        <dbReference type="ARBA" id="ARBA00024226"/>
    </source>
</evidence>
<evidence type="ECO:0000259" key="7">
    <source>
        <dbReference type="Pfam" id="PF00171"/>
    </source>
</evidence>
<proteinExistence type="inferred from homology"/>